<dbReference type="Proteomes" id="UP000490922">
    <property type="component" value="Unassembled WGS sequence"/>
</dbReference>
<dbReference type="OrthoDB" id="1340765at2"/>
<accession>A0A7J5ALA8</accession>
<keyword evidence="1" id="KW-0175">Coiled coil</keyword>
<reference evidence="2 3" key="1">
    <citation type="submission" date="2019-09" db="EMBL/GenBank/DDBJ databases">
        <title>Flavobacterium sp. nov., isolated from glacier ice.</title>
        <authorList>
            <person name="Liu Q."/>
        </authorList>
    </citation>
    <scope>NUCLEOTIDE SEQUENCE [LARGE SCALE GENOMIC DNA]</scope>
    <source>
        <strain evidence="2 3">NBRC 112527</strain>
    </source>
</reference>
<proteinExistence type="predicted"/>
<evidence type="ECO:0000313" key="2">
    <source>
        <dbReference type="EMBL" id="KAB1157769.1"/>
    </source>
</evidence>
<dbReference type="RefSeq" id="WP_151105962.1">
    <property type="nucleotide sequence ID" value="NZ_WAEM01000001.1"/>
</dbReference>
<evidence type="ECO:0000313" key="3">
    <source>
        <dbReference type="Proteomes" id="UP000490922"/>
    </source>
</evidence>
<protein>
    <submittedName>
        <fullName evidence="2">Uncharacterized protein</fullName>
    </submittedName>
</protein>
<evidence type="ECO:0000256" key="1">
    <source>
        <dbReference type="SAM" id="Coils"/>
    </source>
</evidence>
<comment type="caution">
    <text evidence="2">The sequence shown here is derived from an EMBL/GenBank/DDBJ whole genome shotgun (WGS) entry which is preliminary data.</text>
</comment>
<sequence>MDSTTFWKNFNLGTELQISGSFIYNGLLVFDEMESFYHEEEIFEFLYNISVGIERLLKISVILIEHTNEINQDVFFESIRNHNHQKLLKSISDKYNLKASKSKNAFIQLLNNFYNEMRYDRYTNKDPLNNDKEKKSFIKFLEKYLKIKISNEFLSVSQNDRITKQFIGEVIKSITVEQYEIITKEAARLNIYIDDIRRYSKAYKIFILHQFNFEFENRVQKELFLKFLSDDKNSSLIAFAKELKPLEFESHDENYYAKCMFKKLETLNLDGEMELLDENIENIEERIDFLDCIGNDMVRFDSEEDEFFDSNFQ</sequence>
<keyword evidence="3" id="KW-1185">Reference proteome</keyword>
<gene>
    <name evidence="2" type="ORF">F6464_01410</name>
</gene>
<dbReference type="EMBL" id="WAEM01000001">
    <property type="protein sequence ID" value="KAB1157769.1"/>
    <property type="molecule type" value="Genomic_DNA"/>
</dbReference>
<feature type="coiled-coil region" evidence="1">
    <location>
        <begin position="266"/>
        <end position="293"/>
    </location>
</feature>
<dbReference type="AlphaFoldDB" id="A0A7J5ALA8"/>
<name>A0A7J5ALA8_9FLAO</name>
<organism evidence="2 3">
    <name type="scientific">Flavobacterium luteum</name>
    <dbReference type="NCBI Taxonomy" id="2026654"/>
    <lineage>
        <taxon>Bacteria</taxon>
        <taxon>Pseudomonadati</taxon>
        <taxon>Bacteroidota</taxon>
        <taxon>Flavobacteriia</taxon>
        <taxon>Flavobacteriales</taxon>
        <taxon>Flavobacteriaceae</taxon>
        <taxon>Flavobacterium</taxon>
    </lineage>
</organism>